<dbReference type="AlphaFoldDB" id="A0A2S4KXV0"/>
<feature type="region of interest" description="Disordered" evidence="1">
    <location>
        <begin position="118"/>
        <end position="205"/>
    </location>
</feature>
<feature type="compositionally biased region" description="Polar residues" evidence="1">
    <location>
        <begin position="259"/>
        <end position="268"/>
    </location>
</feature>
<sequence>MSDAATMLRLRPTTVSLTATELKEFELRCRYRKHLRTRGPHREPVNRIGLVDDAGLASPAAHGSAVASSEASPAAAPMDKDETPSLSDAEKDLAASAPPGLRAAVAADSYPARMNRSILHVDGRNPGPPDDLVGMDTGEGDGASGTDGLPGYAGTGEEDGDGEGEDEDDDEDDDDDEENDDDALSHYAELSPKTSLLSPHPTSSRIMRVVICPRANDKTNASQANPTALGQSTVGRFLSRVRSLGVRGQGGTDGDSRQDANVQETSPRSAEPDIASAGPRLSVYDDSLPETSQPPSADYLPESRHQSRVDGTTAVPADRLTRPQVRVSAPEQSQQTHSPVRRLASSRRGDSPVGLTTPGFQGLYGGIENTDEEALYYWRAPESSWRDSGQS</sequence>
<name>A0A2S4KXV0_9HYPO</name>
<feature type="compositionally biased region" description="Polar residues" evidence="1">
    <location>
        <begin position="192"/>
        <end position="205"/>
    </location>
</feature>
<feature type="region of interest" description="Disordered" evidence="1">
    <location>
        <begin position="245"/>
        <end position="366"/>
    </location>
</feature>
<feature type="compositionally biased region" description="Acidic residues" evidence="1">
    <location>
        <begin position="156"/>
        <end position="182"/>
    </location>
</feature>
<organism evidence="2 3">
    <name type="scientific">Tolypocladium paradoxum</name>
    <dbReference type="NCBI Taxonomy" id="94208"/>
    <lineage>
        <taxon>Eukaryota</taxon>
        <taxon>Fungi</taxon>
        <taxon>Dikarya</taxon>
        <taxon>Ascomycota</taxon>
        <taxon>Pezizomycotina</taxon>
        <taxon>Sordariomycetes</taxon>
        <taxon>Hypocreomycetidae</taxon>
        <taxon>Hypocreales</taxon>
        <taxon>Ophiocordycipitaceae</taxon>
        <taxon>Tolypocladium</taxon>
    </lineage>
</organism>
<feature type="compositionally biased region" description="Basic and acidic residues" evidence="1">
    <location>
        <begin position="78"/>
        <end position="89"/>
    </location>
</feature>
<accession>A0A2S4KXV0</accession>
<dbReference type="EMBL" id="PKSG01000475">
    <property type="protein sequence ID" value="POR35004.1"/>
    <property type="molecule type" value="Genomic_DNA"/>
</dbReference>
<protein>
    <submittedName>
        <fullName evidence="2">Uncharacterized protein</fullName>
    </submittedName>
</protein>
<evidence type="ECO:0000313" key="2">
    <source>
        <dbReference type="EMBL" id="POR35004.1"/>
    </source>
</evidence>
<proteinExistence type="predicted"/>
<comment type="caution">
    <text evidence="2">The sequence shown here is derived from an EMBL/GenBank/DDBJ whole genome shotgun (WGS) entry which is preliminary data.</text>
</comment>
<gene>
    <name evidence="2" type="ORF">TPAR_04787</name>
</gene>
<reference evidence="2 3" key="1">
    <citation type="submission" date="2018-01" db="EMBL/GenBank/DDBJ databases">
        <title>Harnessing the power of phylogenomics to disentangle the directionality and signatures of interkingdom host jumping in the parasitic fungal genus Tolypocladium.</title>
        <authorList>
            <person name="Quandt C.A."/>
            <person name="Patterson W."/>
            <person name="Spatafora J.W."/>
        </authorList>
    </citation>
    <scope>NUCLEOTIDE SEQUENCE [LARGE SCALE GENOMIC DNA]</scope>
    <source>
        <strain evidence="2 3">NRBC 100945</strain>
    </source>
</reference>
<dbReference type="OrthoDB" id="3437607at2759"/>
<evidence type="ECO:0000313" key="3">
    <source>
        <dbReference type="Proteomes" id="UP000237481"/>
    </source>
</evidence>
<feature type="compositionally biased region" description="Low complexity" evidence="1">
    <location>
        <begin position="64"/>
        <end position="76"/>
    </location>
</feature>
<keyword evidence="3" id="KW-1185">Reference proteome</keyword>
<feature type="region of interest" description="Disordered" evidence="1">
    <location>
        <begin position="61"/>
        <end position="89"/>
    </location>
</feature>
<evidence type="ECO:0000256" key="1">
    <source>
        <dbReference type="SAM" id="MobiDB-lite"/>
    </source>
</evidence>
<dbReference type="Proteomes" id="UP000237481">
    <property type="component" value="Unassembled WGS sequence"/>
</dbReference>